<keyword evidence="1" id="KW-0539">Nucleus</keyword>
<dbReference type="Pfam" id="PF11951">
    <property type="entry name" value="Fungal_trans_2"/>
    <property type="match status" value="1"/>
</dbReference>
<sequence length="466" mass="52523">MPRLGHTKSRNGCRQCKSRHVKCDEKKPCSNCVRHGVLCTLVDPNVAVPVPPVSSAGTAPQKRPSKTKLTERPKKEPQEGGSSPSQALPLDSILNPSAEESNSPSSGADTFPFLTKFVYRRENVQTNLWLKDLELMHHWMAECADMLSQREDVRHIWKIVAPREAINHTFLMHEILAMSAFHLGSLYPEKHSEYFALGIHHQDHALRSIRKAIANITDANASPLFGASTLITLSVFASRGQDALRMSQDPVAHHTDTKNVITDLADIFALIQGMGVVVAAAQMTVMNGPFGGMFKDPAHETLAQPMFAQLLDRIPSLITFFESGCDLPSPLRRELLAFVALMRDNLLRAMRPCIDNRELRFLFYWPLHLSPNFLALLRQKNEASLVVLMYWAIVLYAAEPRYWFLAGWSDRTIKAISEAVTDPMWRGAIEWPLRFAERHRSTPPRDDRPVEANRKLQRPEILATST</sequence>
<feature type="region of interest" description="Disordered" evidence="2">
    <location>
        <begin position="50"/>
        <end position="107"/>
    </location>
</feature>
<reference evidence="4" key="1">
    <citation type="journal article" date="2020" name="Stud. Mycol.">
        <title>101 Dothideomycetes genomes: a test case for predicting lifestyles and emergence of pathogens.</title>
        <authorList>
            <person name="Haridas S."/>
            <person name="Albert R."/>
            <person name="Binder M."/>
            <person name="Bloem J."/>
            <person name="Labutti K."/>
            <person name="Salamov A."/>
            <person name="Andreopoulos B."/>
            <person name="Baker S."/>
            <person name="Barry K."/>
            <person name="Bills G."/>
            <person name="Bluhm B."/>
            <person name="Cannon C."/>
            <person name="Castanera R."/>
            <person name="Culley D."/>
            <person name="Daum C."/>
            <person name="Ezra D."/>
            <person name="Gonzalez J."/>
            <person name="Henrissat B."/>
            <person name="Kuo A."/>
            <person name="Liang C."/>
            <person name="Lipzen A."/>
            <person name="Lutzoni F."/>
            <person name="Magnuson J."/>
            <person name="Mondo S."/>
            <person name="Nolan M."/>
            <person name="Ohm R."/>
            <person name="Pangilinan J."/>
            <person name="Park H.-J."/>
            <person name="Ramirez L."/>
            <person name="Alfaro M."/>
            <person name="Sun H."/>
            <person name="Tritt A."/>
            <person name="Yoshinaga Y."/>
            <person name="Zwiers L.-H."/>
            <person name="Turgeon B."/>
            <person name="Goodwin S."/>
            <person name="Spatafora J."/>
            <person name="Crous P."/>
            <person name="Grigoriev I."/>
        </authorList>
    </citation>
    <scope>NUCLEOTIDE SEQUENCE</scope>
    <source>
        <strain evidence="4">CBS 473.64</strain>
    </source>
</reference>
<dbReference type="GO" id="GO:0008270">
    <property type="term" value="F:zinc ion binding"/>
    <property type="evidence" value="ECO:0007669"/>
    <property type="project" value="InterPro"/>
</dbReference>
<feature type="compositionally biased region" description="Low complexity" evidence="2">
    <location>
        <begin position="95"/>
        <end position="107"/>
    </location>
</feature>
<dbReference type="Gene3D" id="4.10.240.10">
    <property type="entry name" value="Zn(2)-C6 fungal-type DNA-binding domain"/>
    <property type="match status" value="1"/>
</dbReference>
<proteinExistence type="predicted"/>
<gene>
    <name evidence="4" type="ORF">P280DRAFT_510543</name>
</gene>
<feature type="compositionally biased region" description="Basic and acidic residues" evidence="2">
    <location>
        <begin position="68"/>
        <end position="78"/>
    </location>
</feature>
<dbReference type="SMART" id="SM00066">
    <property type="entry name" value="GAL4"/>
    <property type="match status" value="1"/>
</dbReference>
<dbReference type="AlphaFoldDB" id="A0A6A6RP87"/>
<dbReference type="EMBL" id="MU006799">
    <property type="protein sequence ID" value="KAF2636303.1"/>
    <property type="molecule type" value="Genomic_DNA"/>
</dbReference>
<dbReference type="PANTHER" id="PTHR47784">
    <property type="entry name" value="STEROL UPTAKE CONTROL PROTEIN 2"/>
    <property type="match status" value="1"/>
</dbReference>
<dbReference type="PROSITE" id="PS00463">
    <property type="entry name" value="ZN2_CY6_FUNGAL_1"/>
    <property type="match status" value="1"/>
</dbReference>
<dbReference type="InterPro" id="IPR053157">
    <property type="entry name" value="Sterol_Uptake_Regulator"/>
</dbReference>
<accession>A0A6A6RP87</accession>
<feature type="compositionally biased region" description="Basic and acidic residues" evidence="2">
    <location>
        <begin position="439"/>
        <end position="458"/>
    </location>
</feature>
<dbReference type="CDD" id="cd00067">
    <property type="entry name" value="GAL4"/>
    <property type="match status" value="1"/>
</dbReference>
<dbReference type="PANTHER" id="PTHR47784:SF5">
    <property type="entry name" value="STEROL UPTAKE CONTROL PROTEIN 2"/>
    <property type="match status" value="1"/>
</dbReference>
<dbReference type="InterPro" id="IPR021858">
    <property type="entry name" value="Fun_TF"/>
</dbReference>
<dbReference type="GO" id="GO:0001228">
    <property type="term" value="F:DNA-binding transcription activator activity, RNA polymerase II-specific"/>
    <property type="evidence" value="ECO:0007669"/>
    <property type="project" value="TreeGrafter"/>
</dbReference>
<protein>
    <recommendedName>
        <fullName evidence="3">Zn(2)-C6 fungal-type domain-containing protein</fullName>
    </recommendedName>
</protein>
<dbReference type="Pfam" id="PF00172">
    <property type="entry name" value="Zn_clus"/>
    <property type="match status" value="1"/>
</dbReference>
<evidence type="ECO:0000256" key="2">
    <source>
        <dbReference type="SAM" id="MobiDB-lite"/>
    </source>
</evidence>
<keyword evidence="5" id="KW-1185">Reference proteome</keyword>
<dbReference type="SUPFAM" id="SSF57701">
    <property type="entry name" value="Zn2/Cys6 DNA-binding domain"/>
    <property type="match status" value="1"/>
</dbReference>
<feature type="region of interest" description="Disordered" evidence="2">
    <location>
        <begin position="439"/>
        <end position="466"/>
    </location>
</feature>
<evidence type="ECO:0000313" key="4">
    <source>
        <dbReference type="EMBL" id="KAF2636303.1"/>
    </source>
</evidence>
<dbReference type="Proteomes" id="UP000799753">
    <property type="component" value="Unassembled WGS sequence"/>
</dbReference>
<organism evidence="4 5">
    <name type="scientific">Massarina eburnea CBS 473.64</name>
    <dbReference type="NCBI Taxonomy" id="1395130"/>
    <lineage>
        <taxon>Eukaryota</taxon>
        <taxon>Fungi</taxon>
        <taxon>Dikarya</taxon>
        <taxon>Ascomycota</taxon>
        <taxon>Pezizomycotina</taxon>
        <taxon>Dothideomycetes</taxon>
        <taxon>Pleosporomycetidae</taxon>
        <taxon>Pleosporales</taxon>
        <taxon>Massarineae</taxon>
        <taxon>Massarinaceae</taxon>
        <taxon>Massarina</taxon>
    </lineage>
</organism>
<dbReference type="InterPro" id="IPR036864">
    <property type="entry name" value="Zn2-C6_fun-type_DNA-bd_sf"/>
</dbReference>
<name>A0A6A6RP87_9PLEO</name>
<dbReference type="OrthoDB" id="3546279at2759"/>
<dbReference type="PROSITE" id="PS50048">
    <property type="entry name" value="ZN2_CY6_FUNGAL_2"/>
    <property type="match status" value="1"/>
</dbReference>
<dbReference type="InterPro" id="IPR001138">
    <property type="entry name" value="Zn2Cys6_DnaBD"/>
</dbReference>
<feature type="domain" description="Zn(2)-C6 fungal-type" evidence="3">
    <location>
        <begin position="12"/>
        <end position="41"/>
    </location>
</feature>
<evidence type="ECO:0000256" key="1">
    <source>
        <dbReference type="ARBA" id="ARBA00023242"/>
    </source>
</evidence>
<evidence type="ECO:0000259" key="3">
    <source>
        <dbReference type="PROSITE" id="PS50048"/>
    </source>
</evidence>
<evidence type="ECO:0000313" key="5">
    <source>
        <dbReference type="Proteomes" id="UP000799753"/>
    </source>
</evidence>